<dbReference type="AlphaFoldDB" id="A0A1Q2CP75"/>
<dbReference type="Proteomes" id="UP000188145">
    <property type="component" value="Chromosome"/>
</dbReference>
<gene>
    <name evidence="2" type="ORF">BW730_10815</name>
</gene>
<organism evidence="2 3">
    <name type="scientific">Tessaracoccus aquimaris</name>
    <dbReference type="NCBI Taxonomy" id="1332264"/>
    <lineage>
        <taxon>Bacteria</taxon>
        <taxon>Bacillati</taxon>
        <taxon>Actinomycetota</taxon>
        <taxon>Actinomycetes</taxon>
        <taxon>Propionibacteriales</taxon>
        <taxon>Propionibacteriaceae</taxon>
        <taxon>Tessaracoccus</taxon>
    </lineage>
</organism>
<dbReference type="InterPro" id="IPR037883">
    <property type="entry name" value="Knr4/Smi1-like_sf"/>
</dbReference>
<dbReference type="OrthoDB" id="8444591at2"/>
<protein>
    <recommendedName>
        <fullName evidence="1">Knr4/Smi1-like domain-containing protein</fullName>
    </recommendedName>
</protein>
<evidence type="ECO:0000259" key="1">
    <source>
        <dbReference type="Pfam" id="PF09346"/>
    </source>
</evidence>
<proteinExistence type="predicted"/>
<dbReference type="RefSeq" id="WP_077686240.1">
    <property type="nucleotide sequence ID" value="NZ_CP019606.1"/>
</dbReference>
<dbReference type="EMBL" id="CP019606">
    <property type="protein sequence ID" value="AQP47912.1"/>
    <property type="molecule type" value="Genomic_DNA"/>
</dbReference>
<reference evidence="3" key="1">
    <citation type="submission" date="2017-02" db="EMBL/GenBank/DDBJ databases">
        <title>Tessaracoccus aquaemaris sp. nov., isolated from the intestine of a Korean rockfish, Sebastes schlegelii, in a marine aquaculture pond.</title>
        <authorList>
            <person name="Tak E.J."/>
            <person name="Bae J.-W."/>
        </authorList>
    </citation>
    <scope>NUCLEOTIDE SEQUENCE [LARGE SCALE GENOMIC DNA]</scope>
    <source>
        <strain evidence="3">NSG39</strain>
    </source>
</reference>
<evidence type="ECO:0000313" key="2">
    <source>
        <dbReference type="EMBL" id="AQP47912.1"/>
    </source>
</evidence>
<accession>A0A1Q2CP75</accession>
<dbReference type="KEGG" id="tes:BW730_10815"/>
<feature type="domain" description="Knr4/Smi1-like" evidence="1">
    <location>
        <begin position="44"/>
        <end position="137"/>
    </location>
</feature>
<evidence type="ECO:0000313" key="3">
    <source>
        <dbReference type="Proteomes" id="UP000188145"/>
    </source>
</evidence>
<dbReference type="InterPro" id="IPR018958">
    <property type="entry name" value="Knr4/Smi1-like_dom"/>
</dbReference>
<dbReference type="Pfam" id="PF09346">
    <property type="entry name" value="SMI1_KNR4"/>
    <property type="match status" value="1"/>
</dbReference>
<name>A0A1Q2CP75_9ACTN</name>
<sequence length="195" mass="21677">MEQLITRLVELTANTPAVEFHGLPQFLANTDRLQVEKRFARADARDFYTRHNPADAVVGSIWQDITFYPFAGLDGQQIGYATDGRTGEPSVDWPSNMLVIADSGGDPLMLDPSSVDGEVFFAVHGMGYWDPQPIARDISGLLKLSIAWLEVSEQRGEDLYDDTYDIHPASIALFRELAASQGIEDTYIQNVLALR</sequence>
<dbReference type="SUPFAM" id="SSF160631">
    <property type="entry name" value="SMI1/KNR4-like"/>
    <property type="match status" value="1"/>
</dbReference>
<keyword evidence="3" id="KW-1185">Reference proteome</keyword>